<keyword evidence="2" id="KW-1133">Transmembrane helix</keyword>
<comment type="caution">
    <text evidence="3">The sequence shown here is derived from an EMBL/GenBank/DDBJ whole genome shotgun (WGS) entry which is preliminary data.</text>
</comment>
<dbReference type="Proteomes" id="UP001303473">
    <property type="component" value="Unassembled WGS sequence"/>
</dbReference>
<feature type="transmembrane region" description="Helical" evidence="2">
    <location>
        <begin position="12"/>
        <end position="34"/>
    </location>
</feature>
<feature type="transmembrane region" description="Helical" evidence="2">
    <location>
        <begin position="46"/>
        <end position="69"/>
    </location>
</feature>
<keyword evidence="4" id="KW-1185">Reference proteome</keyword>
<keyword evidence="2" id="KW-0472">Membrane</keyword>
<evidence type="ECO:0000256" key="2">
    <source>
        <dbReference type="SAM" id="Phobius"/>
    </source>
</evidence>
<gene>
    <name evidence="3" type="ORF">QBC46DRAFT_393310</name>
</gene>
<proteinExistence type="predicted"/>
<dbReference type="EMBL" id="MU853861">
    <property type="protein sequence ID" value="KAK3937185.1"/>
    <property type="molecule type" value="Genomic_DNA"/>
</dbReference>
<name>A0AAN6N1R3_9PEZI</name>
<keyword evidence="2" id="KW-0812">Transmembrane</keyword>
<protein>
    <submittedName>
        <fullName evidence="3">Uncharacterized protein</fullName>
    </submittedName>
</protein>
<feature type="transmembrane region" description="Helical" evidence="2">
    <location>
        <begin position="114"/>
        <end position="137"/>
    </location>
</feature>
<accession>A0AAN6N1R3</accession>
<reference evidence="4" key="1">
    <citation type="journal article" date="2023" name="Mol. Phylogenet. Evol.">
        <title>Genome-scale phylogeny and comparative genomics of the fungal order Sordariales.</title>
        <authorList>
            <person name="Hensen N."/>
            <person name="Bonometti L."/>
            <person name="Westerberg I."/>
            <person name="Brannstrom I.O."/>
            <person name="Guillou S."/>
            <person name="Cros-Aarteil S."/>
            <person name="Calhoun S."/>
            <person name="Haridas S."/>
            <person name="Kuo A."/>
            <person name="Mondo S."/>
            <person name="Pangilinan J."/>
            <person name="Riley R."/>
            <person name="LaButti K."/>
            <person name="Andreopoulos B."/>
            <person name="Lipzen A."/>
            <person name="Chen C."/>
            <person name="Yan M."/>
            <person name="Daum C."/>
            <person name="Ng V."/>
            <person name="Clum A."/>
            <person name="Steindorff A."/>
            <person name="Ohm R.A."/>
            <person name="Martin F."/>
            <person name="Silar P."/>
            <person name="Natvig D.O."/>
            <person name="Lalanne C."/>
            <person name="Gautier V."/>
            <person name="Ament-Velasquez S.L."/>
            <person name="Kruys A."/>
            <person name="Hutchinson M.I."/>
            <person name="Powell A.J."/>
            <person name="Barry K."/>
            <person name="Miller A.N."/>
            <person name="Grigoriev I.V."/>
            <person name="Debuchy R."/>
            <person name="Gladieux P."/>
            <person name="Hiltunen Thoren M."/>
            <person name="Johannesson H."/>
        </authorList>
    </citation>
    <scope>NUCLEOTIDE SEQUENCE [LARGE SCALE GENOMIC DNA]</scope>
    <source>
        <strain evidence="4">CBS 340.73</strain>
    </source>
</reference>
<sequence>MSALAYYSFGSFAWLSLQAVPLAIWPTFIISLLTPDYQHANQIEQYFARSLGVSELTIGLLLVVLTGALPLTSLTDTPAEVVSPYQNAVVLISMFYHATSTFYDYARYNGTGQLGYLLGAIGSGAFAAFALWVMMFADSRGHISRRTGADKRTSGFPFKNAEADKRLKGKSL</sequence>
<dbReference type="PANTHER" id="PTHR39605:SF1">
    <property type="entry name" value="MAJOR FACILITATOR SUPERFAMILY (MFS) PROFILE DOMAIN-CONTAINING PROTEIN"/>
    <property type="match status" value="1"/>
</dbReference>
<evidence type="ECO:0000256" key="1">
    <source>
        <dbReference type="SAM" id="MobiDB-lite"/>
    </source>
</evidence>
<dbReference type="PANTHER" id="PTHR39605">
    <property type="entry name" value="MAJOR FACILITATOR SUPERFAMILY (MFS) PROFILE DOMAIN-CONTAINING PROTEIN"/>
    <property type="match status" value="1"/>
</dbReference>
<evidence type="ECO:0000313" key="4">
    <source>
        <dbReference type="Proteomes" id="UP001303473"/>
    </source>
</evidence>
<evidence type="ECO:0000313" key="3">
    <source>
        <dbReference type="EMBL" id="KAK3937185.1"/>
    </source>
</evidence>
<feature type="region of interest" description="Disordered" evidence="1">
    <location>
        <begin position="147"/>
        <end position="172"/>
    </location>
</feature>
<organism evidence="3 4">
    <name type="scientific">Diplogelasinospora grovesii</name>
    <dbReference type="NCBI Taxonomy" id="303347"/>
    <lineage>
        <taxon>Eukaryota</taxon>
        <taxon>Fungi</taxon>
        <taxon>Dikarya</taxon>
        <taxon>Ascomycota</taxon>
        <taxon>Pezizomycotina</taxon>
        <taxon>Sordariomycetes</taxon>
        <taxon>Sordariomycetidae</taxon>
        <taxon>Sordariales</taxon>
        <taxon>Diplogelasinosporaceae</taxon>
        <taxon>Diplogelasinospora</taxon>
    </lineage>
</organism>
<dbReference type="AlphaFoldDB" id="A0AAN6N1R3"/>